<dbReference type="PROSITE" id="PS50004">
    <property type="entry name" value="C2"/>
    <property type="match status" value="2"/>
</dbReference>
<evidence type="ECO:0008006" key="18">
    <source>
        <dbReference type="Google" id="ProtNLM"/>
    </source>
</evidence>
<dbReference type="Proteomes" id="UP000324897">
    <property type="component" value="Unassembled WGS sequence"/>
</dbReference>
<evidence type="ECO:0000256" key="11">
    <source>
        <dbReference type="ARBA" id="ARBA00023136"/>
    </source>
</evidence>
<dbReference type="Gramene" id="TVU42434">
    <property type="protein sequence ID" value="TVU42434"/>
    <property type="gene ID" value="EJB05_08839"/>
</dbReference>
<evidence type="ECO:0000256" key="12">
    <source>
        <dbReference type="ARBA" id="ARBA00058920"/>
    </source>
</evidence>
<dbReference type="CDD" id="cd21677">
    <property type="entry name" value="SMP_SYT"/>
    <property type="match status" value="1"/>
</dbReference>
<evidence type="ECO:0000256" key="8">
    <source>
        <dbReference type="ARBA" id="ARBA00022989"/>
    </source>
</evidence>
<comment type="similarity">
    <text evidence="2">Belongs to the synaptotagmin family.</text>
</comment>
<evidence type="ECO:0000256" key="7">
    <source>
        <dbReference type="ARBA" id="ARBA00022837"/>
    </source>
</evidence>
<dbReference type="GO" id="GO:0005783">
    <property type="term" value="C:endoplasmic reticulum"/>
    <property type="evidence" value="ECO:0007669"/>
    <property type="project" value="TreeGrafter"/>
</dbReference>
<dbReference type="EMBL" id="RWGY01000005">
    <property type="protein sequence ID" value="TVU42434.1"/>
    <property type="molecule type" value="Genomic_DNA"/>
</dbReference>
<dbReference type="InterPro" id="IPR045050">
    <property type="entry name" value="Synaptotagmin_plant"/>
</dbReference>
<dbReference type="InterPro" id="IPR039010">
    <property type="entry name" value="Synaptotagmin_SMP"/>
</dbReference>
<evidence type="ECO:0000256" key="5">
    <source>
        <dbReference type="ARBA" id="ARBA00022723"/>
    </source>
</evidence>
<evidence type="ECO:0000313" key="17">
    <source>
        <dbReference type="Proteomes" id="UP000324897"/>
    </source>
</evidence>
<dbReference type="GO" id="GO:0006869">
    <property type="term" value="P:lipid transport"/>
    <property type="evidence" value="ECO:0007669"/>
    <property type="project" value="UniProtKB-KW"/>
</dbReference>
<gene>
    <name evidence="16" type="ORF">EJB05_08839</name>
</gene>
<evidence type="ECO:0000256" key="1">
    <source>
        <dbReference type="ARBA" id="ARBA00004167"/>
    </source>
</evidence>
<dbReference type="InterPro" id="IPR031468">
    <property type="entry name" value="SMP_LBD"/>
</dbReference>
<name>A0A5J9W4J6_9POAL</name>
<dbReference type="Pfam" id="PF00168">
    <property type="entry name" value="C2"/>
    <property type="match status" value="2"/>
</dbReference>
<evidence type="ECO:0000259" key="14">
    <source>
        <dbReference type="PROSITE" id="PS50004"/>
    </source>
</evidence>
<dbReference type="PROSITE" id="PS51847">
    <property type="entry name" value="SMP"/>
    <property type="match status" value="1"/>
</dbReference>
<comment type="caution">
    <text evidence="16">The sequence shown here is derived from an EMBL/GenBank/DDBJ whole genome shotgun (WGS) entry which is preliminary data.</text>
</comment>
<sequence length="603" mass="67844">PFASPPSHLFAHLLSASRRRAQPFPPRAAHRRPARRSGGVRRAMAFLFGAALGLVLGVGVVMLFARLENARAEQRRELAATVSSFSKLTVQDLKNLIPPELYPSWVSFTQKQKLSFYLYLPLIFMLSSTAASELIKTSVEPIFEQYKSFILASLHFSKLTLGTVAPQFTGVEILESDNSSVTMELEMQWDGNPNIVLDIQTTLGISLPVQVKNISFTGVFRLVFKPLVAELPCFGAVCCSLREKSKVDFTLKIIGGEMTAVPGISDAIEGTIRDTIEDTLTWPNRIIVPIVPGDYSDLELKPVGVLEVKLVEARDLKNKDLVGKSDPFAVLYIRPLREKTKKSKTINNDLNPIWNEHYEFEVEDISTQHLTVKVYDDEGLQASEIIGCARVSLTDLQPGKVKDLWLDLVKDLEVQRDKKPRGQVHVELLYYPYAKHEGVSNPFANQVQLTSLEKVLKTESNGYDVKQRKNVIMRGVLSVTVISAEDLPPMDIGGKADPFVVLYLKKGETKKKTRVVTDTLNPIWNQTFDFVVEDALHDLLMVEVWDHDTFGKDYVGRCILTLTRVLLEGEFQDTFTLQGAKSGKLNVHFKWTPQPIYRDRDRE</sequence>
<dbReference type="InterPro" id="IPR035892">
    <property type="entry name" value="C2_domain_sf"/>
</dbReference>
<keyword evidence="7" id="KW-0106">Calcium</keyword>
<evidence type="ECO:0000256" key="9">
    <source>
        <dbReference type="ARBA" id="ARBA00023055"/>
    </source>
</evidence>
<dbReference type="PANTHER" id="PTHR10774">
    <property type="entry name" value="EXTENDED SYNAPTOTAGMIN-RELATED"/>
    <property type="match status" value="1"/>
</dbReference>
<keyword evidence="5" id="KW-0479">Metal-binding</keyword>
<keyword evidence="10" id="KW-0446">Lipid-binding</keyword>
<evidence type="ECO:0000256" key="4">
    <source>
        <dbReference type="ARBA" id="ARBA00022692"/>
    </source>
</evidence>
<evidence type="ECO:0000259" key="15">
    <source>
        <dbReference type="PROSITE" id="PS51847"/>
    </source>
</evidence>
<dbReference type="PRINTS" id="PR00360">
    <property type="entry name" value="C2DOMAIN"/>
</dbReference>
<accession>A0A5J9W4J6</accession>
<comment type="subcellular location">
    <subcellularLocation>
        <location evidence="1">Membrane</location>
        <topology evidence="1">Single-pass membrane protein</topology>
    </subcellularLocation>
</comment>
<dbReference type="FunFam" id="2.60.40.150:FF:000135">
    <property type="entry name" value="Plant synaptotagmin"/>
    <property type="match status" value="1"/>
</dbReference>
<organism evidence="16 17">
    <name type="scientific">Eragrostis curvula</name>
    <name type="common">weeping love grass</name>
    <dbReference type="NCBI Taxonomy" id="38414"/>
    <lineage>
        <taxon>Eukaryota</taxon>
        <taxon>Viridiplantae</taxon>
        <taxon>Streptophyta</taxon>
        <taxon>Embryophyta</taxon>
        <taxon>Tracheophyta</taxon>
        <taxon>Spermatophyta</taxon>
        <taxon>Magnoliopsida</taxon>
        <taxon>Liliopsida</taxon>
        <taxon>Poales</taxon>
        <taxon>Poaceae</taxon>
        <taxon>PACMAD clade</taxon>
        <taxon>Chloridoideae</taxon>
        <taxon>Eragrostideae</taxon>
        <taxon>Eragrostidinae</taxon>
        <taxon>Eragrostis</taxon>
    </lineage>
</organism>
<feature type="domain" description="C2" evidence="14">
    <location>
        <begin position="457"/>
        <end position="575"/>
    </location>
</feature>
<feature type="transmembrane region" description="Helical" evidence="13">
    <location>
        <begin position="45"/>
        <end position="65"/>
    </location>
</feature>
<keyword evidence="9" id="KW-0445">Lipid transport</keyword>
<dbReference type="GO" id="GO:0046872">
    <property type="term" value="F:metal ion binding"/>
    <property type="evidence" value="ECO:0007669"/>
    <property type="project" value="UniProtKB-KW"/>
</dbReference>
<dbReference type="InterPro" id="IPR000008">
    <property type="entry name" value="C2_dom"/>
</dbReference>
<evidence type="ECO:0000313" key="16">
    <source>
        <dbReference type="EMBL" id="TVU42434.1"/>
    </source>
</evidence>
<evidence type="ECO:0000256" key="3">
    <source>
        <dbReference type="ARBA" id="ARBA00022448"/>
    </source>
</evidence>
<dbReference type="Pfam" id="PF17047">
    <property type="entry name" value="SMP_LBD"/>
    <property type="match status" value="1"/>
</dbReference>
<dbReference type="GO" id="GO:0008289">
    <property type="term" value="F:lipid binding"/>
    <property type="evidence" value="ECO:0007669"/>
    <property type="project" value="UniProtKB-KW"/>
</dbReference>
<feature type="transmembrane region" description="Helical" evidence="13">
    <location>
        <begin position="116"/>
        <end position="135"/>
    </location>
</feature>
<dbReference type="SUPFAM" id="SSF49562">
    <property type="entry name" value="C2 domain (Calcium/lipid-binding domain, CaLB)"/>
    <property type="match status" value="2"/>
</dbReference>
<dbReference type="GO" id="GO:0016020">
    <property type="term" value="C:membrane"/>
    <property type="evidence" value="ECO:0007669"/>
    <property type="project" value="UniProtKB-SubCell"/>
</dbReference>
<dbReference type="AlphaFoldDB" id="A0A5J9W4J6"/>
<keyword evidence="4 13" id="KW-0812">Transmembrane</keyword>
<proteinExistence type="inferred from homology"/>
<comment type="function">
    <text evidence="12">May be involved in membrane trafficking.</text>
</comment>
<dbReference type="FunFam" id="2.60.40.150:FF:000100">
    <property type="entry name" value="Extended synaptotagmin-2"/>
    <property type="match status" value="1"/>
</dbReference>
<evidence type="ECO:0000256" key="13">
    <source>
        <dbReference type="SAM" id="Phobius"/>
    </source>
</evidence>
<evidence type="ECO:0000256" key="10">
    <source>
        <dbReference type="ARBA" id="ARBA00023121"/>
    </source>
</evidence>
<protein>
    <recommendedName>
        <fullName evidence="18">C2 domain-containing protein</fullName>
    </recommendedName>
</protein>
<keyword evidence="11 13" id="KW-0472">Membrane</keyword>
<feature type="non-terminal residue" evidence="16">
    <location>
        <position position="1"/>
    </location>
</feature>
<dbReference type="Gene3D" id="2.60.40.150">
    <property type="entry name" value="C2 domain"/>
    <property type="match status" value="2"/>
</dbReference>
<keyword evidence="3" id="KW-0813">Transport</keyword>
<keyword evidence="6" id="KW-0677">Repeat</keyword>
<feature type="domain" description="SMP-LTD" evidence="15">
    <location>
        <begin position="97"/>
        <end position="291"/>
    </location>
</feature>
<keyword evidence="17" id="KW-1185">Reference proteome</keyword>
<keyword evidence="8 13" id="KW-1133">Transmembrane helix</keyword>
<dbReference type="SMART" id="SM00239">
    <property type="entry name" value="C2"/>
    <property type="match status" value="2"/>
</dbReference>
<reference evidence="16 17" key="1">
    <citation type="journal article" date="2019" name="Sci. Rep.">
        <title>A high-quality genome of Eragrostis curvula grass provides insights into Poaceae evolution and supports new strategies to enhance forage quality.</title>
        <authorList>
            <person name="Carballo J."/>
            <person name="Santos B.A.C.M."/>
            <person name="Zappacosta D."/>
            <person name="Garbus I."/>
            <person name="Selva J.P."/>
            <person name="Gallo C.A."/>
            <person name="Diaz A."/>
            <person name="Albertini E."/>
            <person name="Caccamo M."/>
            <person name="Echenique V."/>
        </authorList>
    </citation>
    <scope>NUCLEOTIDE SEQUENCE [LARGE SCALE GENOMIC DNA]</scope>
    <source>
        <strain evidence="17">cv. Victoria</strain>
        <tissue evidence="16">Leaf</tissue>
    </source>
</reference>
<dbReference type="CDD" id="cd00030">
    <property type="entry name" value="C2"/>
    <property type="match status" value="2"/>
</dbReference>
<dbReference type="PANTHER" id="PTHR10774:SF203">
    <property type="entry name" value="LIPID BINDING PROTEIN"/>
    <property type="match status" value="1"/>
</dbReference>
<dbReference type="OrthoDB" id="67700at2759"/>
<evidence type="ECO:0000256" key="2">
    <source>
        <dbReference type="ARBA" id="ARBA00006996"/>
    </source>
</evidence>
<evidence type="ECO:0000256" key="6">
    <source>
        <dbReference type="ARBA" id="ARBA00022737"/>
    </source>
</evidence>
<feature type="domain" description="C2" evidence="14">
    <location>
        <begin position="282"/>
        <end position="406"/>
    </location>
</feature>